<dbReference type="PhylomeDB" id="D7EL98"/>
<dbReference type="InParanoid" id="D7EL98"/>
<dbReference type="GO" id="GO:0003676">
    <property type="term" value="F:nucleic acid binding"/>
    <property type="evidence" value="ECO:0007669"/>
    <property type="project" value="InterPro"/>
</dbReference>
<organism evidence="1 2">
    <name type="scientific">Tribolium castaneum</name>
    <name type="common">Red flour beetle</name>
    <dbReference type="NCBI Taxonomy" id="7070"/>
    <lineage>
        <taxon>Eukaryota</taxon>
        <taxon>Metazoa</taxon>
        <taxon>Ecdysozoa</taxon>
        <taxon>Arthropoda</taxon>
        <taxon>Hexapoda</taxon>
        <taxon>Insecta</taxon>
        <taxon>Pterygota</taxon>
        <taxon>Neoptera</taxon>
        <taxon>Endopterygota</taxon>
        <taxon>Coleoptera</taxon>
        <taxon>Polyphaga</taxon>
        <taxon>Cucujiformia</taxon>
        <taxon>Tenebrionidae</taxon>
        <taxon>Tenebrionidae incertae sedis</taxon>
        <taxon>Tribolium</taxon>
    </lineage>
</organism>
<dbReference type="Gene3D" id="3.30.420.10">
    <property type="entry name" value="Ribonuclease H-like superfamily/Ribonuclease H"/>
    <property type="match status" value="1"/>
</dbReference>
<dbReference type="PANTHER" id="PTHR47326:SF1">
    <property type="entry name" value="HTH PSQ-TYPE DOMAIN-CONTAINING PROTEIN"/>
    <property type="match status" value="1"/>
</dbReference>
<proteinExistence type="predicted"/>
<dbReference type="PANTHER" id="PTHR47326">
    <property type="entry name" value="TRANSPOSABLE ELEMENT TC3 TRANSPOSASE-LIKE PROTEIN"/>
    <property type="match status" value="1"/>
</dbReference>
<protein>
    <submittedName>
        <fullName evidence="1">Uncharacterized protein</fullName>
    </submittedName>
</protein>
<dbReference type="InterPro" id="IPR036397">
    <property type="entry name" value="RNaseH_sf"/>
</dbReference>
<accession>D7EL98</accession>
<dbReference type="EMBL" id="KQ971869">
    <property type="protein sequence ID" value="EFA11950.1"/>
    <property type="molecule type" value="Genomic_DNA"/>
</dbReference>
<gene>
    <name evidence="1" type="primary">GLEAN_05110</name>
    <name evidence="1" type="ORF">TcasGA2_TC005110</name>
</gene>
<dbReference type="HOGENOM" id="CLU_1940832_0_0_1"/>
<evidence type="ECO:0000313" key="1">
    <source>
        <dbReference type="EMBL" id="EFA11950.1"/>
    </source>
</evidence>
<keyword evidence="2" id="KW-1185">Reference proteome</keyword>
<dbReference type="OMA" id="NGANIEH"/>
<evidence type="ECO:0000313" key="2">
    <source>
        <dbReference type="Proteomes" id="UP000007266"/>
    </source>
</evidence>
<dbReference type="AlphaFoldDB" id="D7EL98"/>
<reference evidence="1 2" key="1">
    <citation type="journal article" date="2008" name="Nature">
        <title>The genome of the model beetle and pest Tribolium castaneum.</title>
        <authorList>
            <consortium name="Tribolium Genome Sequencing Consortium"/>
            <person name="Richards S."/>
            <person name="Gibbs R.A."/>
            <person name="Weinstock G.M."/>
            <person name="Brown S.J."/>
            <person name="Denell R."/>
            <person name="Beeman R.W."/>
            <person name="Gibbs R."/>
            <person name="Beeman R.W."/>
            <person name="Brown S.J."/>
            <person name="Bucher G."/>
            <person name="Friedrich M."/>
            <person name="Grimmelikhuijzen C.J."/>
            <person name="Klingler M."/>
            <person name="Lorenzen M."/>
            <person name="Richards S."/>
            <person name="Roth S."/>
            <person name="Schroder R."/>
            <person name="Tautz D."/>
            <person name="Zdobnov E.M."/>
            <person name="Muzny D."/>
            <person name="Gibbs R.A."/>
            <person name="Weinstock G.M."/>
            <person name="Attaway T."/>
            <person name="Bell S."/>
            <person name="Buhay C.J."/>
            <person name="Chandrabose M.N."/>
            <person name="Chavez D."/>
            <person name="Clerk-Blankenburg K.P."/>
            <person name="Cree A."/>
            <person name="Dao M."/>
            <person name="Davis C."/>
            <person name="Chacko J."/>
            <person name="Dinh H."/>
            <person name="Dugan-Rocha S."/>
            <person name="Fowler G."/>
            <person name="Garner T.T."/>
            <person name="Garnes J."/>
            <person name="Gnirke A."/>
            <person name="Hawes A."/>
            <person name="Hernandez J."/>
            <person name="Hines S."/>
            <person name="Holder M."/>
            <person name="Hume J."/>
            <person name="Jhangiani S.N."/>
            <person name="Joshi V."/>
            <person name="Khan Z.M."/>
            <person name="Jackson L."/>
            <person name="Kovar C."/>
            <person name="Kowis A."/>
            <person name="Lee S."/>
            <person name="Lewis L.R."/>
            <person name="Margolis J."/>
            <person name="Morgan M."/>
            <person name="Nazareth L.V."/>
            <person name="Nguyen N."/>
            <person name="Okwuonu G."/>
            <person name="Parker D."/>
            <person name="Richards S."/>
            <person name="Ruiz S.J."/>
            <person name="Santibanez J."/>
            <person name="Savard J."/>
            <person name="Scherer S.E."/>
            <person name="Schneider B."/>
            <person name="Sodergren E."/>
            <person name="Tautz D."/>
            <person name="Vattahil S."/>
            <person name="Villasana D."/>
            <person name="White C.S."/>
            <person name="Wright R."/>
            <person name="Park Y."/>
            <person name="Beeman R.W."/>
            <person name="Lord J."/>
            <person name="Oppert B."/>
            <person name="Lorenzen M."/>
            <person name="Brown S."/>
            <person name="Wang L."/>
            <person name="Savard J."/>
            <person name="Tautz D."/>
            <person name="Richards S."/>
            <person name="Weinstock G."/>
            <person name="Gibbs R.A."/>
            <person name="Liu Y."/>
            <person name="Worley K."/>
            <person name="Weinstock G."/>
            <person name="Elsik C.G."/>
            <person name="Reese J.T."/>
            <person name="Elhaik E."/>
            <person name="Landan G."/>
            <person name="Graur D."/>
            <person name="Arensburger P."/>
            <person name="Atkinson P."/>
            <person name="Beeman R.W."/>
            <person name="Beidler J."/>
            <person name="Brown S.J."/>
            <person name="Demuth J.P."/>
            <person name="Drury D.W."/>
            <person name="Du Y.Z."/>
            <person name="Fujiwara H."/>
            <person name="Lorenzen M."/>
            <person name="Maselli V."/>
            <person name="Osanai M."/>
            <person name="Park Y."/>
            <person name="Robertson H.M."/>
            <person name="Tu Z."/>
            <person name="Wang J.J."/>
            <person name="Wang S."/>
            <person name="Richards S."/>
            <person name="Song H."/>
            <person name="Zhang L."/>
            <person name="Sodergren E."/>
            <person name="Werner D."/>
            <person name="Stanke M."/>
            <person name="Morgenstern B."/>
            <person name="Solovyev V."/>
            <person name="Kosarev P."/>
            <person name="Brown G."/>
            <person name="Chen H.C."/>
            <person name="Ermolaeva O."/>
            <person name="Hlavina W."/>
            <person name="Kapustin Y."/>
            <person name="Kiryutin B."/>
            <person name="Kitts P."/>
            <person name="Maglott D."/>
            <person name="Pruitt K."/>
            <person name="Sapojnikov V."/>
            <person name="Souvorov A."/>
            <person name="Mackey A.J."/>
            <person name="Waterhouse R.M."/>
            <person name="Wyder S."/>
            <person name="Zdobnov E.M."/>
            <person name="Zdobnov E.M."/>
            <person name="Wyder S."/>
            <person name="Kriventseva E.V."/>
            <person name="Kadowaki T."/>
            <person name="Bork P."/>
            <person name="Aranda M."/>
            <person name="Bao R."/>
            <person name="Beermann A."/>
            <person name="Berns N."/>
            <person name="Bolognesi R."/>
            <person name="Bonneton F."/>
            <person name="Bopp D."/>
            <person name="Brown S.J."/>
            <person name="Bucher G."/>
            <person name="Butts T."/>
            <person name="Chaumot A."/>
            <person name="Denell R.E."/>
            <person name="Ferrier D.E."/>
            <person name="Friedrich M."/>
            <person name="Gordon C.M."/>
            <person name="Jindra M."/>
            <person name="Klingler M."/>
            <person name="Lan Q."/>
            <person name="Lattorff H.M."/>
            <person name="Laudet V."/>
            <person name="von Levetsow C."/>
            <person name="Liu Z."/>
            <person name="Lutz R."/>
            <person name="Lynch J.A."/>
            <person name="da Fonseca R.N."/>
            <person name="Posnien N."/>
            <person name="Reuter R."/>
            <person name="Roth S."/>
            <person name="Savard J."/>
            <person name="Schinko J.B."/>
            <person name="Schmitt C."/>
            <person name="Schoppmeier M."/>
            <person name="Schroder R."/>
            <person name="Shippy T.D."/>
            <person name="Simonnet F."/>
            <person name="Marques-Souza H."/>
            <person name="Tautz D."/>
            <person name="Tomoyasu Y."/>
            <person name="Trauner J."/>
            <person name="Van der Zee M."/>
            <person name="Vervoort M."/>
            <person name="Wittkopp N."/>
            <person name="Wimmer E.A."/>
            <person name="Yang X."/>
            <person name="Jones A.K."/>
            <person name="Sattelle D.B."/>
            <person name="Ebert P.R."/>
            <person name="Nelson D."/>
            <person name="Scott J.G."/>
            <person name="Beeman R.W."/>
            <person name="Muthukrishnan S."/>
            <person name="Kramer K.J."/>
            <person name="Arakane Y."/>
            <person name="Beeman R.W."/>
            <person name="Zhu Q."/>
            <person name="Hogenkamp D."/>
            <person name="Dixit R."/>
            <person name="Oppert B."/>
            <person name="Jiang H."/>
            <person name="Zou Z."/>
            <person name="Marshall J."/>
            <person name="Elpidina E."/>
            <person name="Vinokurov K."/>
            <person name="Oppert C."/>
            <person name="Zou Z."/>
            <person name="Evans J."/>
            <person name="Lu Z."/>
            <person name="Zhao P."/>
            <person name="Sumathipala N."/>
            <person name="Altincicek B."/>
            <person name="Vilcinskas A."/>
            <person name="Williams M."/>
            <person name="Hultmark D."/>
            <person name="Hetru C."/>
            <person name="Jiang H."/>
            <person name="Grimmelikhuijzen C.J."/>
            <person name="Hauser F."/>
            <person name="Cazzamali G."/>
            <person name="Williamson M."/>
            <person name="Park Y."/>
            <person name="Li B."/>
            <person name="Tanaka Y."/>
            <person name="Predel R."/>
            <person name="Neupert S."/>
            <person name="Schachtner J."/>
            <person name="Verleyen P."/>
            <person name="Raible F."/>
            <person name="Bork P."/>
            <person name="Friedrich M."/>
            <person name="Walden K.K."/>
            <person name="Robertson H.M."/>
            <person name="Angeli S."/>
            <person name="Foret S."/>
            <person name="Bucher G."/>
            <person name="Schuetz S."/>
            <person name="Maleszka R."/>
            <person name="Wimmer E.A."/>
            <person name="Beeman R.W."/>
            <person name="Lorenzen M."/>
            <person name="Tomoyasu Y."/>
            <person name="Miller S.C."/>
            <person name="Grossmann D."/>
            <person name="Bucher G."/>
        </authorList>
    </citation>
    <scope>NUCLEOTIDE SEQUENCE [LARGE SCALE GENOMIC DNA]</scope>
    <source>
        <strain evidence="1 2">Georgia GA2</strain>
    </source>
</reference>
<dbReference type="Proteomes" id="UP000007266">
    <property type="component" value="Unassembled WGS sequence"/>
</dbReference>
<reference evidence="1 2" key="2">
    <citation type="journal article" date="2010" name="Nucleic Acids Res.">
        <title>BeetleBase in 2010: revisions to provide comprehensive genomic information for Tribolium castaneum.</title>
        <authorList>
            <person name="Kim H.S."/>
            <person name="Murphy T."/>
            <person name="Xia J."/>
            <person name="Caragea D."/>
            <person name="Park Y."/>
            <person name="Beeman R.W."/>
            <person name="Lorenzen M.D."/>
            <person name="Butcher S."/>
            <person name="Manak J.R."/>
            <person name="Brown S.J."/>
        </authorList>
    </citation>
    <scope>NUCLEOTIDE SEQUENCE [LARGE SCALE GENOMIC DNA]</scope>
    <source>
        <strain evidence="1 2">Georgia GA2</strain>
    </source>
</reference>
<name>D7EL98_TRICA</name>
<sequence length="130" mass="15302">MVDNNPTMSTSEISLATAIGQSSVNRILKRHKFHPYHLQLHQELYGNDFENRIIFSRSPNLTAPDFFLWGTVKEMVYREAPTTIEDMRERIQNAFTEMNELNLAARVHANFKRRIRLCLDQNGHQFEHLM</sequence>